<dbReference type="AlphaFoldDB" id="A0A8J5S4D3"/>
<reference evidence="2" key="1">
    <citation type="journal article" date="2021" name="bioRxiv">
        <title>Whole Genome Assembly and Annotation of Northern Wild Rice, Zizania palustris L., Supports a Whole Genome Duplication in the Zizania Genus.</title>
        <authorList>
            <person name="Haas M."/>
            <person name="Kono T."/>
            <person name="Macchietto M."/>
            <person name="Millas R."/>
            <person name="McGilp L."/>
            <person name="Shao M."/>
            <person name="Duquette J."/>
            <person name="Hirsch C.N."/>
            <person name="Kimball J."/>
        </authorList>
    </citation>
    <scope>NUCLEOTIDE SEQUENCE</scope>
    <source>
        <tissue evidence="2">Fresh leaf tissue</tissue>
    </source>
</reference>
<dbReference type="Pfam" id="PF05057">
    <property type="entry name" value="DUF676"/>
    <property type="match status" value="1"/>
</dbReference>
<name>A0A8J5S4D3_ZIZPA</name>
<gene>
    <name evidence="2" type="ORF">GUJ93_ZPchr0009g772</name>
</gene>
<protein>
    <recommendedName>
        <fullName evidence="1">DUF676 domain-containing protein</fullName>
    </recommendedName>
</protein>
<sequence>MSEANEDRTSGDFKEMGGRLAGEVVAFLKKKVDKLAKYGGCKGLKLSFVGQSIGNIIIRTALAAQLSSACNDVRPPGGDHLRPVAAADDEENVTAGVLVLGASSPVVDRIAATAGGTYYRGTDETIRQVSA</sequence>
<dbReference type="PANTHER" id="PTHR12482">
    <property type="entry name" value="LIPASE ROG1-RELATED-RELATED"/>
    <property type="match status" value="1"/>
</dbReference>
<evidence type="ECO:0000313" key="2">
    <source>
        <dbReference type="EMBL" id="KAG8050574.1"/>
    </source>
</evidence>
<dbReference type="PANTHER" id="PTHR12482:SF5">
    <property type="entry name" value="DUF676 DOMAIN-CONTAINING PROTEIN"/>
    <property type="match status" value="1"/>
</dbReference>
<comment type="caution">
    <text evidence="2">The sequence shown here is derived from an EMBL/GenBank/DDBJ whole genome shotgun (WGS) entry which is preliminary data.</text>
</comment>
<keyword evidence="3" id="KW-1185">Reference proteome</keyword>
<dbReference type="EMBL" id="JAAALK010000289">
    <property type="protein sequence ID" value="KAG8050574.1"/>
    <property type="molecule type" value="Genomic_DNA"/>
</dbReference>
<dbReference type="OrthoDB" id="273452at2759"/>
<dbReference type="InterPro" id="IPR044294">
    <property type="entry name" value="Lipase-like"/>
</dbReference>
<feature type="domain" description="DUF676" evidence="1">
    <location>
        <begin position="1"/>
        <end position="66"/>
    </location>
</feature>
<organism evidence="2 3">
    <name type="scientific">Zizania palustris</name>
    <name type="common">Northern wild rice</name>
    <dbReference type="NCBI Taxonomy" id="103762"/>
    <lineage>
        <taxon>Eukaryota</taxon>
        <taxon>Viridiplantae</taxon>
        <taxon>Streptophyta</taxon>
        <taxon>Embryophyta</taxon>
        <taxon>Tracheophyta</taxon>
        <taxon>Spermatophyta</taxon>
        <taxon>Magnoliopsida</taxon>
        <taxon>Liliopsida</taxon>
        <taxon>Poales</taxon>
        <taxon>Poaceae</taxon>
        <taxon>BOP clade</taxon>
        <taxon>Oryzoideae</taxon>
        <taxon>Oryzeae</taxon>
        <taxon>Zizaniinae</taxon>
        <taxon>Zizania</taxon>
    </lineage>
</organism>
<reference evidence="2" key="2">
    <citation type="submission" date="2021-02" db="EMBL/GenBank/DDBJ databases">
        <authorList>
            <person name="Kimball J.A."/>
            <person name="Haas M.W."/>
            <person name="Macchietto M."/>
            <person name="Kono T."/>
            <person name="Duquette J."/>
            <person name="Shao M."/>
        </authorList>
    </citation>
    <scope>NUCLEOTIDE SEQUENCE</scope>
    <source>
        <tissue evidence="2">Fresh leaf tissue</tissue>
    </source>
</reference>
<evidence type="ECO:0000313" key="3">
    <source>
        <dbReference type="Proteomes" id="UP000729402"/>
    </source>
</evidence>
<dbReference type="InterPro" id="IPR007751">
    <property type="entry name" value="DUF676_lipase-like"/>
</dbReference>
<proteinExistence type="predicted"/>
<evidence type="ECO:0000259" key="1">
    <source>
        <dbReference type="Pfam" id="PF05057"/>
    </source>
</evidence>
<accession>A0A8J5S4D3</accession>
<dbReference type="Proteomes" id="UP000729402">
    <property type="component" value="Unassembled WGS sequence"/>
</dbReference>